<sequence>MMAQKFFKSFLVSDLYTYFLHGNTLNMLDTVLYIISNTTLVIGDFDDFDFKSDVKSLHLYLTGLGFPIPIFDKASQNEFFVIYKNLNSRCDINDFKRLGFGFIFDNLRKISIINQTNDKNNNVCVFTDDYLKIEDFLLKNLKRTISFHFAHENCLQKLIDRDFNFDFFPKFRGLDPGSNYTKFLDIAYPFFNPTINKFLHYFGHHLNMVESKKYETALQTVLFDGVSKTNYDNMVLFLRMLEIAQRTEFSRNFFDMYLFAFDPNLRTTGVTDLKKIVLNFYDCPVLRDPKFYTVSYRSELIQIINKYNNIIFLFNNITIYKGLYIDQNAFSDFNRNMKKHIQNKKSDRFIEIQHKLNKNIKSDFILKRDLKIPKKLDLSKYDNIKNLFTQNAPTKKESIIKEKQKNKKFDSFLLNLAKKQKEAMSQEKQSSDKSEPSVSSDKDVNSSKPVNHFDDSKHQSNIKDRNLMVSKEIEDLISYQVIGDGFCGLYALYVILFDAGIKDIDLFQLYLKLIKIDNQRDWFLAYALKQLSTIYDINLIIYSKSSNRIEIGNPDDKFGRKYILCDGVHFTPLVSNFDTLNLTLPYDNFKQKIDELNKANDKKMAQPSNFMRFVISEEEDLNVKEIKEKDVEEIKEKENNEEPELLDWSEEIKLGRYAWEICNCGDKQISECNICETFYCSICDSFFFYNEEYCEHLKILSDNKDDKFVFKAPEKEETEHTAEQQSEDKDLDDEDYLEDTMEEMQDLQDEDYLLHNEDECICRTSFENDSFKIERLSGCYQYCIKQRVDEENFSCFMNMFSELSNTILVSKSNFYASEDSEFKAHFAKCVDSFFKMRHDLLFFCFLLCLETDFNFETDVKLSNYGALSDKTPDYIIEIEGILYIMEMQVSNDLKKTYYQKGRNETNSKYSLEIRQIKDLGRFKDVKYLVLHVNSIDYSNNFANALKTISKDTKENLEFVKTYLASCKKGLPRLNCNDDLGHLVIQNQKNIFSDFIKNNANEMLEEFKANGLSINKDLPKTVLSVYREALSSFNNSRNRLLDILLNRNSEGTVTFLFKNRRMYVVKDDNSNLYAKDAITYMQSDRLFTIFYNMFLVTGKNEDRTPVVDLAPVDFYEESFHKVTSNYGNEHNPKVCFDIMPLEKKHYNNSVSTTRYKMDSKVYKLNNESDDNKKMLHNHNINNDAIQKFKMTLDLENEKLDKTIEDNRYKSAYTMPFIDSEALIETKNHMTGKLNDEVYRNVLLKSCDSSFVQLLKTWGNPDVISEPVKKPLPYHLQEDMNDIKHKYRSFLLEKSNNPDQKSPEYFDIKKQELNDIQRNVMRRVSKWQIEHGNKRSANSVITVRDITTLNLITQNNWRDKTKNSITRGVDNTYVNECKSFFEESLDFLSQKTTEKKIKHLDNITNTGADDIGMGKLKDVLMMDHKKSFEFYKSLKLCYNAEFVATFCYNLLYLSQTSYRSNCFQFANLGYDNTLLVVRGGASLHKNKTSRMFRLFYPVPRFFKTRENVIGDSYEIITINRKTYLITPWSILNENVLTENIFFNYKSLTLFTNYYTRQKLENAENCRTIMLPMLLAFNNRRSTESNLANIRYPIVNILGELNNLPKLAPDMAYIAKDAIQLYLRNSFSENYLTFASECKKFLDNKMTGDLTHPFLHKDKISCKTDFIYTIYLTYSMTKAPYNQQIEQNINMQGVMKIQEDYDLMMGMSDNLTDVIKNLEKIKDSKEAYDNEFYFDPEYCFELGKYTSNYFKTRKLLPHLHSSWNKIINEPWTDIITESGMRSDSLTKGKDSFFGRKGYEVVMAELMKDNEKDDEVYRKLNEIRDMDIHYTKKCNLINSMNVTFADKLNTYEEYQLFFHEVDKVQWKGSRQIYVMSLKTKLLQQPLEKFFSVMCKCVDNEIISIPSSKRLGKIHTELFPTHQILQSCETYYFTLDCAKWGPKSMFYKYTYMILGMSDILPNDFITLMLFCTKLYYKKYVVVSKGAWNIFSKNKRNEKYMKYYEQVEELESAKFQMPHSFVMGIFNYLSSLMHAINQKKATNEVTKFITRKYGLESIFHMNSHSDDSGGKLQIEKPGSFNYSMDDIMRKCMQIYENNLRSANHILSDKKCSVSKRYFELLSILYIDKQLLPMTPKFFSNIALKPTMNGFASDMSIGYGKCIEMISMGGVFSEAFFNMRAHSSMVCRFYHIDESDKKPVASFGGLFSHPLLVTLTGSLSDNIRLSKYDYNTWIKHMATVDILSGKQFDLIKNQGFTPKFKVYTRPSVKFITQDIERVYKEWVDVEILKNVKPHNTALYPIYYNEMLKNSDFLASLSYTGNTRRMARLMSTASAPCLPTEIGIHSVKNLSILIDLAVAESNAEFDTDVYKLIESKIHESKSRIESIMSTMIGEGRSIYDYISGNLKETLQIQHSMYTCKPTRINLDLKNQSYEIKNNPEYMFYSQDPMFYLLGYNKDLRDEKEKTEALIKNYLKNDKIEFDFKNFTYFTRQITKLNSVDIYIYSYNSTKHRNVKNYVDLMYMVQENSLYSKQLVKIFDDYKLSNIKNSFNHLLSTSQMHTVMNFKLIYLLRNLLKNDEDDQKLIYYKKTNKSLYETARIQDEIKLDESVSYLATDRLLSKLAKSVDSELILFEKETFCKFAFHWQVEQKKRGSEWYGDGVLLFNISNIILKLSVTFGDVSEIGIFGDKDYLSDSDIELMLSVCRYLKLSPRAKRNDDKSDFEYCLGMIDVNDFPKIMTKKEANYLYCDITLSFTDFNFPTGTVSTTKNVGVYNVSGFKVETILSLIPITMNDLNANFYTDSNDIKDVIIKNMLKSTDDLNTLDRKMLLDNFESTEFYKCFIYHDLYNNNYNTKRCIRNYCKKNDLRYQPLEKLALSQLIEYQVDPNTLPDEVVDKFLEKLVLNEDDFDMNLFIQDMVKYAQQEKDWDSFFPKWVQGKSKQAIVVSRKVLSEILEDPVNFCKSFLAYSNKMFEHFCEVLSLMFSKCYAIFDKSKKNFRTNTPELLTKDLGQALLEIKLGSGRSIKTRFVYDIFKGIFNNDYALSVFTEKIEENEILAQVPIHKDNYKKWAKLFLVSSVDGETDVCTKTDEEVLQFAQKGLRVKFENFSNLLLFPKLMEMDFFYNSRNKKDRRVEVKLGKCFFEPNIVNNYSKYYPHYLHKTMFDIENSDRKEEILDELEYEDHTSYEDTINTLKIEFKPKPRAKMTKENGVNMIRIPTETRYGKWEIGCYTSTILVASNSLPDDLELFKYYDYVRVYMNKLDKSTTKSYLFHIHPPIDFDLTKCGFRKLDIKSLELIDNDYDPLHFLETSDKMINLYSMKNIFQDSNLRAKIIRNEVIDTPEEDYFKNPTSDRLVDLFRYFIKENLLPSQKLFNHVEEEYSINFRSLIYMSGEVPENILVFIFKQGLKKHFTLEKIINDSLRTLKFNVNTRAIADRSQILNFETYDFKEYKPIDNSTIINRECEAMLGNLTNSILNDSIVLTASSQDKWSSLFSAIKERMDFDDDTSKFFAFADMMDTIITTAKISEVKNDHVINCENSFDDIYEFFYANVPLKPIKKQIRRTLLEPKPSLHYSGALKKD</sequence>
<dbReference type="GO" id="GO:0003968">
    <property type="term" value="F:RNA-directed RNA polymerase activity"/>
    <property type="evidence" value="ECO:0007669"/>
    <property type="project" value="UniProtKB-KW"/>
</dbReference>
<dbReference type="EMBL" id="ON929989">
    <property type="protein sequence ID" value="UTR30277.1"/>
    <property type="molecule type" value="Viral_cRNA"/>
</dbReference>
<dbReference type="InterPro" id="IPR007099">
    <property type="entry name" value="RNA-dir_pol_NSvirus"/>
</dbReference>
<feature type="compositionally biased region" description="Basic and acidic residues" evidence="1">
    <location>
        <begin position="713"/>
        <end position="728"/>
    </location>
</feature>
<evidence type="ECO:0000256" key="1">
    <source>
        <dbReference type="SAM" id="MobiDB-lite"/>
    </source>
</evidence>
<name>A0A976RY62_9VIRU</name>
<reference evidence="3" key="1">
    <citation type="submission" date="2022-07" db="EMBL/GenBank/DDBJ databases">
        <title>Novel RNA Viruses from the Native Range of the Ash Dieback Fungus Hymenoscyphus fraxineus.</title>
        <authorList>
            <person name="Shamsi W."/>
            <person name="Kondo H."/>
            <person name="Ulrich S."/>
            <person name="Rigling D."/>
            <person name="Prospero S."/>
        </authorList>
    </citation>
    <scope>NUCLEOTIDE SEQUENCE</scope>
    <source>
        <strain evidence="3">R1157</strain>
    </source>
</reference>
<accession>A0A976RY62</accession>
<proteinExistence type="predicted"/>
<keyword evidence="3" id="KW-0548">Nucleotidyltransferase</keyword>
<protein>
    <submittedName>
        <fullName evidence="3">RNA-dependent RNA polymerase</fullName>
    </submittedName>
</protein>
<feature type="region of interest" description="Disordered" evidence="1">
    <location>
        <begin position="423"/>
        <end position="458"/>
    </location>
</feature>
<feature type="region of interest" description="Disordered" evidence="1">
    <location>
        <begin position="713"/>
        <end position="732"/>
    </location>
</feature>
<evidence type="ECO:0000313" key="3">
    <source>
        <dbReference type="EMBL" id="UTR30277.1"/>
    </source>
</evidence>
<organism evidence="3">
    <name type="scientific">Hymenoscyphus fraxineus negative stranded RNA virus 1</name>
    <dbReference type="NCBI Taxonomy" id="2963341"/>
    <lineage>
        <taxon>Viruses</taxon>
        <taxon>Riboviria</taxon>
    </lineage>
</organism>
<dbReference type="PROSITE" id="PS50525">
    <property type="entry name" value="RDRP_SSRNA_NEG_SEG"/>
    <property type="match status" value="1"/>
</dbReference>
<dbReference type="GO" id="GO:0039694">
    <property type="term" value="P:viral RNA genome replication"/>
    <property type="evidence" value="ECO:0007669"/>
    <property type="project" value="InterPro"/>
</dbReference>
<feature type="domain" description="RdRp catalytic" evidence="2">
    <location>
        <begin position="1915"/>
        <end position="2098"/>
    </location>
</feature>
<keyword evidence="3" id="KW-0696">RNA-directed RNA polymerase</keyword>
<evidence type="ECO:0000259" key="2">
    <source>
        <dbReference type="PROSITE" id="PS50525"/>
    </source>
</evidence>
<keyword evidence="3" id="KW-0808">Transferase</keyword>